<dbReference type="Gene3D" id="3.40.50.620">
    <property type="entry name" value="HUPs"/>
    <property type="match status" value="2"/>
</dbReference>
<dbReference type="PROSITE" id="PS01237">
    <property type="entry name" value="UPF0028"/>
    <property type="match status" value="1"/>
</dbReference>
<keyword evidence="5" id="KW-0812">Transmembrane</keyword>
<feature type="short sequence motif" description="GXSXG" evidence="13">
    <location>
        <begin position="1668"/>
        <end position="1672"/>
    </location>
</feature>
<feature type="region of interest" description="Disordered" evidence="14">
    <location>
        <begin position="799"/>
        <end position="830"/>
    </location>
</feature>
<evidence type="ECO:0000259" key="15">
    <source>
        <dbReference type="PROSITE" id="PS50042"/>
    </source>
</evidence>
<evidence type="ECO:0000256" key="4">
    <source>
        <dbReference type="ARBA" id="ARBA00022598"/>
    </source>
</evidence>
<protein>
    <recommendedName>
        <fullName evidence="3">methionine--tRNA ligase</fullName>
        <ecNumber evidence="3">6.1.1.10</ecNumber>
    </recommendedName>
</protein>
<dbReference type="Gene3D" id="3.40.1090.10">
    <property type="entry name" value="Cytosolic phospholipase A2 catalytic domain"/>
    <property type="match status" value="2"/>
</dbReference>
<feature type="region of interest" description="Disordered" evidence="14">
    <location>
        <begin position="233"/>
        <end position="282"/>
    </location>
</feature>
<comment type="caution">
    <text evidence="17">The sequence shown here is derived from an EMBL/GenBank/DDBJ whole genome shotgun (WGS) entry which is preliminary data.</text>
</comment>
<dbReference type="InterPro" id="IPR056556">
    <property type="entry name" value="NTE1_P-loop_dom"/>
</dbReference>
<evidence type="ECO:0000256" key="11">
    <source>
        <dbReference type="ARBA" id="ARBA00023136"/>
    </source>
</evidence>
<dbReference type="InterPro" id="IPR009080">
    <property type="entry name" value="tRNAsynth_Ia_anticodon-bd"/>
</dbReference>
<dbReference type="InterPro" id="IPR033911">
    <property type="entry name" value="MetRS_core"/>
</dbReference>
<keyword evidence="6" id="KW-0547">Nucleotide-binding</keyword>
<feature type="region of interest" description="Disordered" evidence="14">
    <location>
        <begin position="2695"/>
        <end position="2721"/>
    </location>
</feature>
<feature type="active site" description="Proton acceptor" evidence="13">
    <location>
        <position position="1791"/>
    </location>
</feature>
<evidence type="ECO:0000256" key="12">
    <source>
        <dbReference type="ARBA" id="ARBA00023146"/>
    </source>
</evidence>
<comment type="subcellular location">
    <subcellularLocation>
        <location evidence="1">Membrane</location>
    </subcellularLocation>
</comment>
<keyword evidence="4" id="KW-0436">Ligase</keyword>
<feature type="compositionally biased region" description="Basic and acidic residues" evidence="14">
    <location>
        <begin position="1480"/>
        <end position="1502"/>
    </location>
</feature>
<feature type="compositionally biased region" description="Low complexity" evidence="14">
    <location>
        <begin position="678"/>
        <end position="702"/>
    </location>
</feature>
<evidence type="ECO:0000256" key="14">
    <source>
        <dbReference type="SAM" id="MobiDB-lite"/>
    </source>
</evidence>
<feature type="compositionally biased region" description="Acidic residues" evidence="14">
    <location>
        <begin position="130"/>
        <end position="181"/>
    </location>
</feature>
<dbReference type="CDD" id="cd00038">
    <property type="entry name" value="CAP_ED"/>
    <property type="match status" value="3"/>
</dbReference>
<dbReference type="Proteomes" id="UP000323011">
    <property type="component" value="Unassembled WGS sequence"/>
</dbReference>
<reference evidence="17 18" key="1">
    <citation type="submission" date="2019-07" db="EMBL/GenBank/DDBJ databases">
        <title>Genomes of Cafeteria roenbergensis.</title>
        <authorList>
            <person name="Fischer M.G."/>
            <person name="Hackl T."/>
            <person name="Roman M."/>
        </authorList>
    </citation>
    <scope>NUCLEOTIDE SEQUENCE [LARGE SCALE GENOMIC DNA]</scope>
    <source>
        <strain evidence="17 18">BVI</strain>
    </source>
</reference>
<gene>
    <name evidence="17" type="ORF">FNF29_02704</name>
</gene>
<feature type="region of interest" description="Disordered" evidence="14">
    <location>
        <begin position="106"/>
        <end position="202"/>
    </location>
</feature>
<feature type="compositionally biased region" description="Low complexity" evidence="14">
    <location>
        <begin position="1576"/>
        <end position="1585"/>
    </location>
</feature>
<dbReference type="InterPro" id="IPR016035">
    <property type="entry name" value="Acyl_Trfase/lysoPLipase"/>
</dbReference>
<dbReference type="Gene3D" id="1.10.730.10">
    <property type="entry name" value="Isoleucyl-tRNA Synthetase, Domain 1"/>
    <property type="match status" value="1"/>
</dbReference>
<feature type="domain" description="Cyclic nucleotide-binding" evidence="15">
    <location>
        <begin position="458"/>
        <end position="506"/>
    </location>
</feature>
<dbReference type="GO" id="GO:0016042">
    <property type="term" value="P:lipid catabolic process"/>
    <property type="evidence" value="ECO:0007669"/>
    <property type="project" value="UniProtKB-UniRule"/>
</dbReference>
<evidence type="ECO:0000256" key="10">
    <source>
        <dbReference type="ARBA" id="ARBA00023098"/>
    </source>
</evidence>
<dbReference type="InterPro" id="IPR018490">
    <property type="entry name" value="cNMP-bd_dom_sf"/>
</dbReference>
<dbReference type="InterPro" id="IPR014729">
    <property type="entry name" value="Rossmann-like_a/b/a_fold"/>
</dbReference>
<dbReference type="GO" id="GO:0016020">
    <property type="term" value="C:membrane"/>
    <property type="evidence" value="ECO:0007669"/>
    <property type="project" value="UniProtKB-SubCell"/>
</dbReference>
<feature type="short sequence motif" description="DGA/G" evidence="13">
    <location>
        <begin position="1791"/>
        <end position="1793"/>
    </location>
</feature>
<dbReference type="GO" id="GO:0006431">
    <property type="term" value="P:methionyl-tRNA aminoacylation"/>
    <property type="evidence" value="ECO:0007669"/>
    <property type="project" value="InterPro"/>
</dbReference>
<dbReference type="Pfam" id="PF24179">
    <property type="entry name" value="NTE_Ploop"/>
    <property type="match status" value="2"/>
</dbReference>
<dbReference type="InterPro" id="IPR015413">
    <property type="entry name" value="Methionyl/Leucyl_tRNA_Synth"/>
</dbReference>
<evidence type="ECO:0000256" key="13">
    <source>
        <dbReference type="PROSITE-ProRule" id="PRU01161"/>
    </source>
</evidence>
<dbReference type="Pfam" id="PF19303">
    <property type="entry name" value="Anticodon_3"/>
    <property type="match status" value="1"/>
</dbReference>
<dbReference type="SUPFAM" id="SSF47323">
    <property type="entry name" value="Anticodon-binding domain of a subclass of class I aminoacyl-tRNA synthetases"/>
    <property type="match status" value="1"/>
</dbReference>
<keyword evidence="11" id="KW-0472">Membrane</keyword>
<dbReference type="PROSITE" id="PS50042">
    <property type="entry name" value="CNMP_BINDING_3"/>
    <property type="match status" value="2"/>
</dbReference>
<dbReference type="Pfam" id="PF09334">
    <property type="entry name" value="tRNA-synt_1g"/>
    <property type="match status" value="2"/>
</dbReference>
<dbReference type="InterPro" id="IPR002641">
    <property type="entry name" value="PNPLA_dom"/>
</dbReference>
<evidence type="ECO:0000256" key="1">
    <source>
        <dbReference type="ARBA" id="ARBA00004370"/>
    </source>
</evidence>
<dbReference type="SUPFAM" id="SSF52151">
    <property type="entry name" value="FabD/lysophospholipase-like"/>
    <property type="match status" value="1"/>
</dbReference>
<feature type="compositionally biased region" description="Low complexity" evidence="14">
    <location>
        <begin position="857"/>
        <end position="880"/>
    </location>
</feature>
<feature type="region of interest" description="Disordered" evidence="14">
    <location>
        <begin position="1598"/>
        <end position="1617"/>
    </location>
</feature>
<dbReference type="PROSITE" id="PS51635">
    <property type="entry name" value="PNPLA"/>
    <property type="match status" value="1"/>
</dbReference>
<dbReference type="PRINTS" id="PR01041">
    <property type="entry name" value="TRNASYNTHMET"/>
</dbReference>
<keyword evidence="8" id="KW-0648">Protein biosynthesis</keyword>
<evidence type="ECO:0000256" key="5">
    <source>
        <dbReference type="ARBA" id="ARBA00022692"/>
    </source>
</evidence>
<dbReference type="GO" id="GO:0005524">
    <property type="term" value="F:ATP binding"/>
    <property type="evidence" value="ECO:0007669"/>
    <property type="project" value="UniProtKB-KW"/>
</dbReference>
<evidence type="ECO:0000256" key="7">
    <source>
        <dbReference type="ARBA" id="ARBA00022840"/>
    </source>
</evidence>
<evidence type="ECO:0000256" key="6">
    <source>
        <dbReference type="ARBA" id="ARBA00022741"/>
    </source>
</evidence>
<dbReference type="Gene3D" id="2.60.120.10">
    <property type="entry name" value="Jelly Rolls"/>
    <property type="match status" value="3"/>
</dbReference>
<organism evidence="17 18">
    <name type="scientific">Cafeteria roenbergensis</name>
    <name type="common">Marine flagellate</name>
    <dbReference type="NCBI Taxonomy" id="33653"/>
    <lineage>
        <taxon>Eukaryota</taxon>
        <taxon>Sar</taxon>
        <taxon>Stramenopiles</taxon>
        <taxon>Bigyra</taxon>
        <taxon>Opalozoa</taxon>
        <taxon>Bicosoecida</taxon>
        <taxon>Cafeteriaceae</taxon>
        <taxon>Cafeteria</taxon>
    </lineage>
</organism>
<feature type="region of interest" description="Disordered" evidence="14">
    <location>
        <begin position="615"/>
        <end position="662"/>
    </location>
</feature>
<dbReference type="InterPro" id="IPR041872">
    <property type="entry name" value="Anticodon_Met"/>
</dbReference>
<feature type="compositionally biased region" description="Low complexity" evidence="14">
    <location>
        <begin position="1598"/>
        <end position="1607"/>
    </location>
</feature>
<comment type="similarity">
    <text evidence="2">Belongs to the NTE family.</text>
</comment>
<dbReference type="SUPFAM" id="SSF51206">
    <property type="entry name" value="cAMP-binding domain-like"/>
    <property type="match status" value="3"/>
</dbReference>
<sequence>MESRGEVLQKWVKRGVVSVGAATLLWLIMRDRSRRLHGLRRRSPREVLVHVLEALRVTRLAGFFESNRVASYSLLLLLGLAGATYGRTLWSSLRHVVLDGELAPSDALAEYPGPRRSPGRRARRLAAEPADGENEEDDDNDDEEDDDDDEDDDEDDEEDDEDDDEEDGDDAGGEAIDDADEGGAGARRGALPARLTSGQRRASVTAATAAASSAVAAGPGAGAHMRHANTASVMPSAGSAGNLSGMARPRAPTALSREASSPELSAPGAGADPASPEFAHGSAVGPRAEALAELGPAGVGFLLELQATAAGLDVDVMLALRHHLETITLEPGEVLFRRGGDVDEGLYVVMEGALEVIDDESVAAGAGFGRPDGTDGAQRQAAPGTVPLSSAVTGARRGGSERASRAAVAAAWQLPTDAAGLAVAAAIAAPGIEAHRRMQLRDAAPIAGRQAGAMDSTTLGENALLAGPGETRAATVRATPQHRRGARGDGRTRVLRMSRDTFNWVVRTFPHAAASFVLSTTARQWRVAHLALVDFLSLPEAVALEREPRIRPSRDRSASDVRAWLRRADAAAWGLLLCCGLGHDDERLAFRAGQVSEQLRNGAAWEVAAGLTAPGSRVGAGEEQWRTGAADSPSGGGGKRTGDEMYDSEGEGEGEGGDSSAAMSESEMFADLDEGGSTAAPARAATPPVTGARAGWAGGSSAPLGGRRPSHPGTEEEEDDATAARAERGEDVFPAASAAQSPWAARWNRECAAPLDAIAFRLSDSDAAGAPGRGASFVGRSPAGLAGLGRWPKSAALLPGVQGAGGSPRVDTGAAAASQESGAQPAAQQDSVEAIASAAASIVRLQPGDVLYREGADGSSPSDEPAAASAGGAASASPTSSASFRAGACYVLLAGRAAALVAMPDEDGQAALRPSRSGARQAASGPGGDFSRQSSLRGASGARRTPLSRSGRASGGCVQAAPGEFLPTSHRIVRHVLPGDIIGGMACVCEVPHRETVVALGECAFAVFPRDLLEAAAAPPVQPVEQSRDGDGSPQDGAEGGPDDGARPSPAIGHGLTPLDPERHAVVLSLLLRCAKLLRPLLRLFLSLGLKRAWRHAGGILFRAGEPCDRGLYLVVSGRVRVHGAQQRDGSGGDDASSTAPGARGGAGARGGVDSERWHGSGQFGRAMHEASRGATVGELSVLAGHATRASTAVCVRDTELVSVSRAALTRILASHPSVMGRFARALAQRQLRLRQALAMSASGAGMPTSGMPFHLHSSLNGPPPGPLSQMQSAGAMGASETDGLGRGCVAVLPAGRGGRPLRQFGVWLARELGASSVAPTRCITADEVDSALGKGTSTRMTRVLERARVAAWLSRQEEVHAFVVLVGDTTPTAWSRLVAQHADVVLLLGRGARGEVQAQRAAALGAVEADAVFTTPSHRGSGHRRSPGAHGRGGRPSTSLAVAGTAVGEALHVIAGAAETITRRAGEAIAGRGLASPRPGHDGDRVLRMRDDALPPPERRCCRAGRRGGGAQPGDDDEATGVRTLARIELVLLWEDGERLPEQTRKWLRRRRLAAHHHVREADAPWLQSGARAPSSGSQTLQASSAASVASDAASASTAPSRATAQNGGTLLRGTAPGDNGVARIARFLSGRAVGVVMGGGGARGLAHLGVLRALRHRGIPVDFIAGTSQGAFMAASWASTLDLAGASRAANVMAARVGSMWVLLQGLTLPLISYFDGQTFSEAIQDALGPAAQVEDLWLPFFCVTTNITAARMDIHQAGPLWRCIRASMTVLGLLPPILDHSRKHLLADGGYLDNLAVGVMASLAPPAGLRAIVAVDVENKESGRPLENVEDYGEGLSGWWLLYRWVLAAVGVGPKVRIPSMSHVSLNLSYISHSIRIRQLLSAAARRAGRTAPVGNAESASVVALGGDGGLLGGSSALLYMRPGVGHYGLLDYDKIKEISSRGRIEADAVLRDWLEQTGERPCLFVSDMPEPAPATEAGEEFDVVNRPALGDDVPSARPPVGPRPSHRRVFSDSMAPAPAPRDTDSPPLGLQLSGGHSSAVPAAATRERASSETEPLGRGAAGRAFACGRNHFGSLVSTPIFYVNGTAHVGHLYSALLADASARSRRMAGEPVVSVTGTDEHGLKVHEASVRAGLPELDFCTNVSRSFRECFDAFGVGYDAYIRTTDPSHAATVEWLWTRLAKRGYIYEGEHSGWYCKSDEAFLTDRQVGPGPDGGLVSLDSGHPVEWLSEPNWMFRLSALRGPVLEWLQRCPDVIQPASRRQEVLALLQAEAEAEGGGGDLSVSRPRRRVPWGLAAPDRTVGPAGSATEPQTVYVWLDALSNYLTVAGGAPAAAAAEAAAACGGETDAAGDEAFSAVIGPDGHATAGAAVWALARGDQAGTSWDASPSQLPPLAADPTGPRAAPLASGPWPAFAWPPAAHIVGKDIVRFHCVYWPAFLLAAGLALPKSVVVHGHFTAGQRKMSKSLGNVVSPEALVSGAPTVFADGAEWLPPVSAVRWYLAARGGLGSDGDFDTEDLRARWDKDVVGGVGNLFARLTGSALLPAGQLPDPGQAGLSAEDEELLRRVQEELSSVPAAFAACRTGAAATAISAAAGHLNAFVTAQEPWLLVPGKPTQDAQRLAAVIWTALEGLRLVGTAMQPAVPQVAGKLLDALAVPADKRSWADMTPLFARPAERETHAWRAPGLHLNLADPASGSHKRPATLLFSRSPAAPKARRP</sequence>
<dbReference type="SUPFAM" id="SSF52374">
    <property type="entry name" value="Nucleotidylyl transferase"/>
    <property type="match status" value="1"/>
</dbReference>
<name>A0A5A8CQK1_CAFRO</name>
<evidence type="ECO:0000313" key="17">
    <source>
        <dbReference type="EMBL" id="KAA0154081.1"/>
    </source>
</evidence>
<keyword evidence="13" id="KW-0442">Lipid degradation</keyword>
<evidence type="ECO:0000256" key="9">
    <source>
        <dbReference type="ARBA" id="ARBA00022989"/>
    </source>
</evidence>
<dbReference type="EMBL" id="VLTN01000013">
    <property type="protein sequence ID" value="KAA0154081.1"/>
    <property type="molecule type" value="Genomic_DNA"/>
</dbReference>
<feature type="domain" description="PNPLA" evidence="16">
    <location>
        <begin position="1637"/>
        <end position="1804"/>
    </location>
</feature>
<dbReference type="GO" id="GO:0046470">
    <property type="term" value="P:phosphatidylcholine metabolic process"/>
    <property type="evidence" value="ECO:0007669"/>
    <property type="project" value="InterPro"/>
</dbReference>
<feature type="domain" description="Cyclic nucleotide-binding" evidence="15">
    <location>
        <begin position="1172"/>
        <end position="1230"/>
    </location>
</feature>
<feature type="region of interest" description="Disordered" evidence="14">
    <location>
        <begin position="674"/>
        <end position="725"/>
    </location>
</feature>
<feature type="region of interest" description="Disordered" evidence="14">
    <location>
        <begin position="365"/>
        <end position="399"/>
    </location>
</feature>
<dbReference type="Pfam" id="PF01734">
    <property type="entry name" value="Patatin"/>
    <property type="match status" value="1"/>
</dbReference>
<feature type="region of interest" description="Disordered" evidence="14">
    <location>
        <begin position="909"/>
        <end position="957"/>
    </location>
</feature>
<feature type="region of interest" description="Disordered" evidence="14">
    <location>
        <begin position="1473"/>
        <end position="1521"/>
    </location>
</feature>
<dbReference type="PANTHER" id="PTHR43326">
    <property type="entry name" value="METHIONYL-TRNA SYNTHETASE"/>
    <property type="match status" value="1"/>
</dbReference>
<dbReference type="InterPro" id="IPR014710">
    <property type="entry name" value="RmlC-like_jellyroll"/>
</dbReference>
<feature type="compositionally biased region" description="Acidic residues" evidence="14">
    <location>
        <begin position="644"/>
        <end position="656"/>
    </location>
</feature>
<feature type="active site" description="Nucleophile" evidence="13">
    <location>
        <position position="1670"/>
    </location>
</feature>
<dbReference type="PANTHER" id="PTHR43326:SF1">
    <property type="entry name" value="METHIONINE--TRNA LIGASE, MITOCHONDRIAL"/>
    <property type="match status" value="1"/>
</dbReference>
<dbReference type="PROSITE" id="PS00889">
    <property type="entry name" value="CNMP_BINDING_2"/>
    <property type="match status" value="1"/>
</dbReference>
<feature type="short sequence motif" description="GXGXXG" evidence="13">
    <location>
        <begin position="1641"/>
        <end position="1646"/>
    </location>
</feature>
<dbReference type="GO" id="GO:0004825">
    <property type="term" value="F:methionine-tRNA ligase activity"/>
    <property type="evidence" value="ECO:0007669"/>
    <property type="project" value="UniProtKB-EC"/>
</dbReference>
<evidence type="ECO:0000256" key="2">
    <source>
        <dbReference type="ARBA" id="ARBA00006636"/>
    </source>
</evidence>
<dbReference type="InterPro" id="IPR018488">
    <property type="entry name" value="cNMP-bd_CS"/>
</dbReference>
<keyword evidence="10 13" id="KW-0443">Lipid metabolism</keyword>
<proteinExistence type="inferred from homology"/>
<keyword evidence="7" id="KW-0067">ATP-binding</keyword>
<dbReference type="InterPro" id="IPR023457">
    <property type="entry name" value="Met-tRNA_synth_2"/>
</dbReference>
<dbReference type="EC" id="6.1.1.10" evidence="3"/>
<evidence type="ECO:0000256" key="3">
    <source>
        <dbReference type="ARBA" id="ARBA00012838"/>
    </source>
</evidence>
<feature type="region of interest" description="Disordered" evidence="14">
    <location>
        <begin position="1991"/>
        <end position="2061"/>
    </location>
</feature>
<feature type="region of interest" description="Disordered" evidence="14">
    <location>
        <begin position="1124"/>
        <end position="1165"/>
    </location>
</feature>
<feature type="compositionally biased region" description="Low complexity" evidence="14">
    <location>
        <begin position="813"/>
        <end position="830"/>
    </location>
</feature>
<dbReference type="InterPro" id="IPR000595">
    <property type="entry name" value="cNMP-bd_dom"/>
</dbReference>
<accession>A0A5A8CQK1</accession>
<dbReference type="GO" id="GO:0004622">
    <property type="term" value="F:phosphatidylcholine lysophospholipase activity"/>
    <property type="evidence" value="ECO:0007669"/>
    <property type="project" value="InterPro"/>
</dbReference>
<feature type="compositionally biased region" description="Low complexity" evidence="14">
    <location>
        <begin position="265"/>
        <end position="276"/>
    </location>
</feature>
<keyword evidence="13" id="KW-0378">Hydrolase</keyword>
<feature type="region of interest" description="Disordered" evidence="14">
    <location>
        <begin position="1019"/>
        <end position="1057"/>
    </location>
</feature>
<evidence type="ECO:0000256" key="8">
    <source>
        <dbReference type="ARBA" id="ARBA00022917"/>
    </source>
</evidence>
<evidence type="ECO:0000259" key="16">
    <source>
        <dbReference type="PROSITE" id="PS51635"/>
    </source>
</evidence>
<feature type="region of interest" description="Disordered" evidence="14">
    <location>
        <begin position="1416"/>
        <end position="1439"/>
    </location>
</feature>
<evidence type="ECO:0000313" key="18">
    <source>
        <dbReference type="Proteomes" id="UP000323011"/>
    </source>
</evidence>
<feature type="region of interest" description="Disordered" evidence="14">
    <location>
        <begin position="853"/>
        <end position="880"/>
    </location>
</feature>
<keyword evidence="9" id="KW-1133">Transmembrane helix</keyword>
<keyword evidence="12" id="KW-0030">Aminoacyl-tRNA synthetase</keyword>
<dbReference type="InterPro" id="IPR001423">
    <property type="entry name" value="LysoPLipase_patatin_CS"/>
</dbReference>
<feature type="region of interest" description="Disordered" evidence="14">
    <location>
        <begin position="1566"/>
        <end position="1585"/>
    </location>
</feature>
<keyword evidence="18" id="KW-1185">Reference proteome</keyword>